<dbReference type="KEGG" id="mmes:MMSR116_31240"/>
<dbReference type="GO" id="GO:0005737">
    <property type="term" value="C:cytoplasm"/>
    <property type="evidence" value="ECO:0007669"/>
    <property type="project" value="TreeGrafter"/>
</dbReference>
<dbReference type="EMBL" id="CP043538">
    <property type="protein sequence ID" value="QGY05872.1"/>
    <property type="molecule type" value="Genomic_DNA"/>
</dbReference>
<proteinExistence type="predicted"/>
<dbReference type="Gene3D" id="3.20.20.140">
    <property type="entry name" value="Metal-dependent hydrolases"/>
    <property type="match status" value="1"/>
</dbReference>
<reference evidence="3 4" key="1">
    <citation type="journal article" date="2012" name="Genet. Mol. Biol.">
        <title>Analysis of 16S rRNA and mxaF genes revealing insights into Methylobacterium niche-specific plant association.</title>
        <authorList>
            <person name="Dourado M.N."/>
            <person name="Andreote F.D."/>
            <person name="Dini-Andreote F."/>
            <person name="Conti R."/>
            <person name="Araujo J.M."/>
            <person name="Araujo W.L."/>
        </authorList>
    </citation>
    <scope>NUCLEOTIDE SEQUENCE [LARGE SCALE GENOMIC DNA]</scope>
    <source>
        <strain evidence="3 4">SR1.6/6</strain>
    </source>
</reference>
<dbReference type="Pfam" id="PF04909">
    <property type="entry name" value="Amidohydro_2"/>
    <property type="match status" value="1"/>
</dbReference>
<evidence type="ECO:0000259" key="2">
    <source>
        <dbReference type="Pfam" id="PF04909"/>
    </source>
</evidence>
<organism evidence="3 4">
    <name type="scientific">Methylobacterium mesophilicum SR1.6/6</name>
    <dbReference type="NCBI Taxonomy" id="908290"/>
    <lineage>
        <taxon>Bacteria</taxon>
        <taxon>Pseudomonadati</taxon>
        <taxon>Pseudomonadota</taxon>
        <taxon>Alphaproteobacteria</taxon>
        <taxon>Hyphomicrobiales</taxon>
        <taxon>Methylobacteriaceae</taxon>
        <taxon>Methylobacterium</taxon>
    </lineage>
</organism>
<dbReference type="PANTHER" id="PTHR21240:SF28">
    <property type="entry name" value="ISO-OROTATE DECARBOXYLASE (EUROFUNG)"/>
    <property type="match status" value="1"/>
</dbReference>
<accession>A0A6B9FV34</accession>
<dbReference type="GO" id="GO:0016831">
    <property type="term" value="F:carboxy-lyase activity"/>
    <property type="evidence" value="ECO:0007669"/>
    <property type="project" value="InterPro"/>
</dbReference>
<dbReference type="AlphaFoldDB" id="A0A6B9FV34"/>
<evidence type="ECO:0000313" key="4">
    <source>
        <dbReference type="Proteomes" id="UP000012488"/>
    </source>
</evidence>
<dbReference type="GO" id="GO:0019748">
    <property type="term" value="P:secondary metabolic process"/>
    <property type="evidence" value="ECO:0007669"/>
    <property type="project" value="TreeGrafter"/>
</dbReference>
<keyword evidence="1" id="KW-0456">Lyase</keyword>
<name>A0A6B9FV34_9HYPH</name>
<dbReference type="InterPro" id="IPR032465">
    <property type="entry name" value="ACMSD"/>
</dbReference>
<sequence length="356" mass="39613">MSWSPASSIDCDIHPSVPNLAALRPYMEEHWRAVVETRGMDDLNSISYPAGSPLSARADWRPGTGKPAATLEQVRAQCLDAFGSGTAILNCLYGVQLLFSEDMAAGYARAVNDWIAREWLDREPRLRASIVVPVQSVEFAVDEIERCAADPRFVQVLLLAGGDHPLGKRLYWPIYAAAARHGLAVGIHAGSNYHNPPTAVGWPSYYTEDYVAQAQAFQTQLTSLICEGVFSKYPDLKVVLLESGWTWLPAHLWRLTKYWRGLRAEIPWVDRSPVEIVRTNVRLSLTPTDAPPSTDALLRILDHMGSDELLLFSTDYPHAQFEGQDPWPAGLPDTLRRKIGVDNPRATYARLLEPVA</sequence>
<dbReference type="GO" id="GO:0016787">
    <property type="term" value="F:hydrolase activity"/>
    <property type="evidence" value="ECO:0007669"/>
    <property type="project" value="UniProtKB-KW"/>
</dbReference>
<dbReference type="InterPro" id="IPR032466">
    <property type="entry name" value="Metal_Hydrolase"/>
</dbReference>
<dbReference type="InterPro" id="IPR006680">
    <property type="entry name" value="Amidohydro-rel"/>
</dbReference>
<dbReference type="OrthoDB" id="8002233at2"/>
<gene>
    <name evidence="3" type="ORF">MMSR116_31240</name>
</gene>
<dbReference type="PANTHER" id="PTHR21240">
    <property type="entry name" value="2-AMINO-3-CARBOXYLMUCONATE-6-SEMIALDEHYDE DECARBOXYLASE"/>
    <property type="match status" value="1"/>
</dbReference>
<dbReference type="Proteomes" id="UP000012488">
    <property type="component" value="Chromosome"/>
</dbReference>
<protein>
    <submittedName>
        <fullName evidence="3">Amidohydrolase</fullName>
    </submittedName>
</protein>
<dbReference type="RefSeq" id="WP_010686999.1">
    <property type="nucleotide sequence ID" value="NZ_CP043538.1"/>
</dbReference>
<feature type="domain" description="Amidohydrolase-related" evidence="2">
    <location>
        <begin position="9"/>
        <end position="348"/>
    </location>
</feature>
<dbReference type="SUPFAM" id="SSF51556">
    <property type="entry name" value="Metallo-dependent hydrolases"/>
    <property type="match status" value="1"/>
</dbReference>
<evidence type="ECO:0000256" key="1">
    <source>
        <dbReference type="ARBA" id="ARBA00023239"/>
    </source>
</evidence>
<reference evidence="3 4" key="2">
    <citation type="journal article" date="2013" name="Genome Announc.">
        <title>Draft Genome Sequence of Methylobacterium mesophilicum Strain SR1.6/6, Isolated from Citrus sinensis.</title>
        <authorList>
            <person name="Marinho Almeida D."/>
            <person name="Dini-Andreote F."/>
            <person name="Camargo Neves A.A."/>
            <person name="Juca Ramos R.T."/>
            <person name="Andreote F.D."/>
            <person name="Carneiro A.R."/>
            <person name="Oliveira de Souza Lima A."/>
            <person name="Caracciolo Gomes de Sa P.H."/>
            <person name="Ribeiro Barbosa M.S."/>
            <person name="Araujo W.L."/>
            <person name="Silva A."/>
        </authorList>
    </citation>
    <scope>NUCLEOTIDE SEQUENCE [LARGE SCALE GENOMIC DNA]</scope>
    <source>
        <strain evidence="3 4">SR1.6/6</strain>
    </source>
</reference>
<evidence type="ECO:0000313" key="3">
    <source>
        <dbReference type="EMBL" id="QGY05872.1"/>
    </source>
</evidence>
<keyword evidence="3" id="KW-0378">Hydrolase</keyword>